<feature type="modified residue" description="4-aspartylphosphate" evidence="6">
    <location>
        <position position="71"/>
    </location>
</feature>
<dbReference type="PRINTS" id="PR00038">
    <property type="entry name" value="HTHLUXR"/>
</dbReference>
<organism evidence="9 10">
    <name type="scientific">Legionella parisiensis</name>
    <dbReference type="NCBI Taxonomy" id="45071"/>
    <lineage>
        <taxon>Bacteria</taxon>
        <taxon>Pseudomonadati</taxon>
        <taxon>Pseudomonadota</taxon>
        <taxon>Gammaproteobacteria</taxon>
        <taxon>Legionellales</taxon>
        <taxon>Legionellaceae</taxon>
        <taxon>Legionella</taxon>
    </lineage>
</organism>
<dbReference type="GO" id="GO:0000160">
    <property type="term" value="P:phosphorelay signal transduction system"/>
    <property type="evidence" value="ECO:0007669"/>
    <property type="project" value="UniProtKB-KW"/>
</dbReference>
<accession>A0A1E5JWG9</accession>
<dbReference type="InterPro" id="IPR000792">
    <property type="entry name" value="Tscrpt_reg_LuxR_C"/>
</dbReference>
<reference evidence="9 10" key="1">
    <citation type="submission" date="2016-02" db="EMBL/GenBank/DDBJ databases">
        <title>Secondary metabolites in Legionella.</title>
        <authorList>
            <person name="Tobias N.J."/>
            <person name="Bode H.B."/>
        </authorList>
    </citation>
    <scope>NUCLEOTIDE SEQUENCE [LARGE SCALE GENOMIC DNA]</scope>
    <source>
        <strain evidence="9 10">DSM 19216</strain>
    </source>
</reference>
<dbReference type="InterPro" id="IPR011006">
    <property type="entry name" value="CheY-like_superfamily"/>
</dbReference>
<dbReference type="InterPro" id="IPR016032">
    <property type="entry name" value="Sig_transdc_resp-reg_C-effctor"/>
</dbReference>
<dbReference type="GO" id="GO:0003677">
    <property type="term" value="F:DNA binding"/>
    <property type="evidence" value="ECO:0007669"/>
    <property type="project" value="UniProtKB-KW"/>
</dbReference>
<dbReference type="CDD" id="cd06170">
    <property type="entry name" value="LuxR_C_like"/>
    <property type="match status" value="1"/>
</dbReference>
<feature type="domain" description="HTH luxR-type" evidence="7">
    <location>
        <begin position="150"/>
        <end position="215"/>
    </location>
</feature>
<dbReference type="PANTHER" id="PTHR44688">
    <property type="entry name" value="DNA-BINDING TRANSCRIPTIONAL ACTIVATOR DEVR_DOSR"/>
    <property type="match status" value="1"/>
</dbReference>
<keyword evidence="5" id="KW-0804">Transcription</keyword>
<dbReference type="CDD" id="cd17537">
    <property type="entry name" value="REC_FixJ"/>
    <property type="match status" value="1"/>
</dbReference>
<proteinExistence type="predicted"/>
<name>A0A1E5JWG9_9GAMM</name>
<evidence type="ECO:0000313" key="9">
    <source>
        <dbReference type="EMBL" id="OEH48438.1"/>
    </source>
</evidence>
<evidence type="ECO:0000256" key="1">
    <source>
        <dbReference type="ARBA" id="ARBA00022553"/>
    </source>
</evidence>
<keyword evidence="10" id="KW-1185">Reference proteome</keyword>
<gene>
    <name evidence="9" type="primary">tmoT_1</name>
    <name evidence="9" type="ORF">lpari_00513</name>
</gene>
<dbReference type="STRING" id="45071.Lpar_1823"/>
<dbReference type="PANTHER" id="PTHR44688:SF16">
    <property type="entry name" value="DNA-BINDING TRANSCRIPTIONAL ACTIVATOR DEVR_DOSR"/>
    <property type="match status" value="1"/>
</dbReference>
<evidence type="ECO:0000256" key="5">
    <source>
        <dbReference type="ARBA" id="ARBA00023163"/>
    </source>
</evidence>
<dbReference type="PROSITE" id="PS50110">
    <property type="entry name" value="RESPONSE_REGULATORY"/>
    <property type="match status" value="1"/>
</dbReference>
<evidence type="ECO:0000259" key="8">
    <source>
        <dbReference type="PROSITE" id="PS50110"/>
    </source>
</evidence>
<keyword evidence="1 6" id="KW-0597">Phosphoprotein</keyword>
<dbReference type="Pfam" id="PF00196">
    <property type="entry name" value="GerE"/>
    <property type="match status" value="1"/>
</dbReference>
<dbReference type="EMBL" id="LSOG01000016">
    <property type="protein sequence ID" value="OEH48438.1"/>
    <property type="molecule type" value="Genomic_DNA"/>
</dbReference>
<protein>
    <submittedName>
        <fullName evidence="9">Response regulator protein TmoT</fullName>
    </submittedName>
</protein>
<evidence type="ECO:0000313" key="10">
    <source>
        <dbReference type="Proteomes" id="UP000095229"/>
    </source>
</evidence>
<dbReference type="InterPro" id="IPR001789">
    <property type="entry name" value="Sig_transdc_resp-reg_receiver"/>
</dbReference>
<dbReference type="SUPFAM" id="SSF52172">
    <property type="entry name" value="CheY-like"/>
    <property type="match status" value="1"/>
</dbReference>
<dbReference type="AlphaFoldDB" id="A0A1E5JWG9"/>
<evidence type="ECO:0000256" key="2">
    <source>
        <dbReference type="ARBA" id="ARBA00023012"/>
    </source>
</evidence>
<feature type="domain" description="Response regulatory" evidence="8">
    <location>
        <begin position="22"/>
        <end position="136"/>
    </location>
</feature>
<dbReference type="FunFam" id="3.40.50.2300:FF:000018">
    <property type="entry name" value="DNA-binding transcriptional regulator NtrC"/>
    <property type="match status" value="1"/>
</dbReference>
<dbReference type="SUPFAM" id="SSF46894">
    <property type="entry name" value="C-terminal effector domain of the bipartite response regulators"/>
    <property type="match status" value="1"/>
</dbReference>
<dbReference type="SMART" id="SM00448">
    <property type="entry name" value="REC"/>
    <property type="match status" value="1"/>
</dbReference>
<comment type="caution">
    <text evidence="9">The sequence shown here is derived from an EMBL/GenBank/DDBJ whole genome shotgun (WGS) entry which is preliminary data.</text>
</comment>
<dbReference type="Gene3D" id="1.10.10.10">
    <property type="entry name" value="Winged helix-like DNA-binding domain superfamily/Winged helix DNA-binding domain"/>
    <property type="match status" value="1"/>
</dbReference>
<dbReference type="InterPro" id="IPR036388">
    <property type="entry name" value="WH-like_DNA-bd_sf"/>
</dbReference>
<dbReference type="SMART" id="SM00421">
    <property type="entry name" value="HTH_LUXR"/>
    <property type="match status" value="1"/>
</dbReference>
<dbReference type="Gene3D" id="3.40.50.2300">
    <property type="match status" value="1"/>
</dbReference>
<sequence length="229" mass="26026">MLSNYFSIIFTKGIDMGFANAAVFVVDDDPEICRSFRWLFESVNIPVKTYENAKAFLDSYDVTQKGCIIIDVRMPVMSGLELLEHINTLRNQLSVIMITGYGDIPMAVRAMKAGAADFIVKPVNHQHLLEITQKCLKKIHTNSIQSHPNFYERLDRLTKRERQVMDLVIEGKLNKQIAHELDISISTVEVHRANVMRKMETKTLAELIKINLLQAFSNDELNSLASLDG</sequence>
<evidence type="ECO:0000259" key="7">
    <source>
        <dbReference type="PROSITE" id="PS50043"/>
    </source>
</evidence>
<keyword evidence="2" id="KW-0902">Two-component regulatory system</keyword>
<dbReference type="GO" id="GO:0006355">
    <property type="term" value="P:regulation of DNA-templated transcription"/>
    <property type="evidence" value="ECO:0007669"/>
    <property type="project" value="InterPro"/>
</dbReference>
<dbReference type="PROSITE" id="PS50043">
    <property type="entry name" value="HTH_LUXR_2"/>
    <property type="match status" value="1"/>
</dbReference>
<dbReference type="Pfam" id="PF00072">
    <property type="entry name" value="Response_reg"/>
    <property type="match status" value="1"/>
</dbReference>
<evidence type="ECO:0000256" key="4">
    <source>
        <dbReference type="ARBA" id="ARBA00023125"/>
    </source>
</evidence>
<dbReference type="PROSITE" id="PS00622">
    <property type="entry name" value="HTH_LUXR_1"/>
    <property type="match status" value="1"/>
</dbReference>
<keyword evidence="3" id="KW-0805">Transcription regulation</keyword>
<evidence type="ECO:0000256" key="6">
    <source>
        <dbReference type="PROSITE-ProRule" id="PRU00169"/>
    </source>
</evidence>
<dbReference type="PATRIC" id="fig|45071.6.peg.1954"/>
<keyword evidence="4" id="KW-0238">DNA-binding</keyword>
<dbReference type="Proteomes" id="UP000095229">
    <property type="component" value="Unassembled WGS sequence"/>
</dbReference>
<evidence type="ECO:0000256" key="3">
    <source>
        <dbReference type="ARBA" id="ARBA00023015"/>
    </source>
</evidence>